<protein>
    <recommendedName>
        <fullName evidence="4">C2H2-type domain-containing protein</fullName>
    </recommendedName>
</protein>
<dbReference type="PANTHER" id="PTHR38166:SF1">
    <property type="entry name" value="C2H2-TYPE DOMAIN-CONTAINING PROTEIN"/>
    <property type="match status" value="1"/>
</dbReference>
<feature type="compositionally biased region" description="Low complexity" evidence="1">
    <location>
        <begin position="52"/>
        <end position="71"/>
    </location>
</feature>
<dbReference type="EMBL" id="JAUKUA010000003">
    <property type="protein sequence ID" value="KAK0719389.1"/>
    <property type="molecule type" value="Genomic_DNA"/>
</dbReference>
<name>A0AA40DWX2_9PEZI</name>
<gene>
    <name evidence="2" type="ORF">B0H67DRAFT_573013</name>
</gene>
<dbReference type="Proteomes" id="UP001172102">
    <property type="component" value="Unassembled WGS sequence"/>
</dbReference>
<organism evidence="2 3">
    <name type="scientific">Lasiosphaeris hirsuta</name>
    <dbReference type="NCBI Taxonomy" id="260670"/>
    <lineage>
        <taxon>Eukaryota</taxon>
        <taxon>Fungi</taxon>
        <taxon>Dikarya</taxon>
        <taxon>Ascomycota</taxon>
        <taxon>Pezizomycotina</taxon>
        <taxon>Sordariomycetes</taxon>
        <taxon>Sordariomycetidae</taxon>
        <taxon>Sordariales</taxon>
        <taxon>Lasiosphaeriaceae</taxon>
        <taxon>Lasiosphaeris</taxon>
    </lineage>
</organism>
<evidence type="ECO:0000256" key="1">
    <source>
        <dbReference type="SAM" id="MobiDB-lite"/>
    </source>
</evidence>
<reference evidence="2" key="1">
    <citation type="submission" date="2023-06" db="EMBL/GenBank/DDBJ databases">
        <title>Genome-scale phylogeny and comparative genomics of the fungal order Sordariales.</title>
        <authorList>
            <consortium name="Lawrence Berkeley National Laboratory"/>
            <person name="Hensen N."/>
            <person name="Bonometti L."/>
            <person name="Westerberg I."/>
            <person name="Brannstrom I.O."/>
            <person name="Guillou S."/>
            <person name="Cros-Aarteil S."/>
            <person name="Calhoun S."/>
            <person name="Haridas S."/>
            <person name="Kuo A."/>
            <person name="Mondo S."/>
            <person name="Pangilinan J."/>
            <person name="Riley R."/>
            <person name="Labutti K."/>
            <person name="Andreopoulos B."/>
            <person name="Lipzen A."/>
            <person name="Chen C."/>
            <person name="Yanf M."/>
            <person name="Daum C."/>
            <person name="Ng V."/>
            <person name="Clum A."/>
            <person name="Steindorff A."/>
            <person name="Ohm R."/>
            <person name="Martin F."/>
            <person name="Silar P."/>
            <person name="Natvig D."/>
            <person name="Lalanne C."/>
            <person name="Gautier V."/>
            <person name="Ament-Velasquez S.L."/>
            <person name="Kruys A."/>
            <person name="Hutchinson M.I."/>
            <person name="Powell A.J."/>
            <person name="Barry K."/>
            <person name="Miller A.N."/>
            <person name="Grigoriev I.V."/>
            <person name="Debuchy R."/>
            <person name="Gladieux P."/>
            <person name="Thoren M.H."/>
            <person name="Johannesson H."/>
        </authorList>
    </citation>
    <scope>NUCLEOTIDE SEQUENCE</scope>
    <source>
        <strain evidence="2">SMH4607-1</strain>
    </source>
</reference>
<keyword evidence="3" id="KW-1185">Reference proteome</keyword>
<comment type="caution">
    <text evidence="2">The sequence shown here is derived from an EMBL/GenBank/DDBJ whole genome shotgun (WGS) entry which is preliminary data.</text>
</comment>
<sequence>MPRRHSDLVIDGPWADRTPSSNPPMRNVSRHAYGVGRRLSPYESKLSPSKRTTPTAPASPLSPSNSDSEASIHQSSDSEDDSLAINTSRSRSTRQNQTTPPPSPKPTPRLGCPFAIRDERTYKHCGQHDFEGYQGLKEHLLRRHLCVPYCCICGATFDHHVERNAHIASRTCQLTETPPVFEGIGEGAIDELDALISDWDRNASISPSDEEKEALIWSLLFPVE</sequence>
<accession>A0AA40DWX2</accession>
<evidence type="ECO:0000313" key="3">
    <source>
        <dbReference type="Proteomes" id="UP001172102"/>
    </source>
</evidence>
<dbReference type="PANTHER" id="PTHR38166">
    <property type="entry name" value="C2H2-TYPE DOMAIN-CONTAINING PROTEIN-RELATED"/>
    <property type="match status" value="1"/>
</dbReference>
<dbReference type="AlphaFoldDB" id="A0AA40DWX2"/>
<feature type="compositionally biased region" description="Polar residues" evidence="1">
    <location>
        <begin position="84"/>
        <end position="97"/>
    </location>
</feature>
<evidence type="ECO:0008006" key="4">
    <source>
        <dbReference type="Google" id="ProtNLM"/>
    </source>
</evidence>
<proteinExistence type="predicted"/>
<feature type="region of interest" description="Disordered" evidence="1">
    <location>
        <begin position="1"/>
        <end position="113"/>
    </location>
</feature>
<evidence type="ECO:0000313" key="2">
    <source>
        <dbReference type="EMBL" id="KAK0719389.1"/>
    </source>
</evidence>